<dbReference type="STRING" id="1945520.A1019T_01080"/>
<dbReference type="Proteomes" id="UP000188169">
    <property type="component" value="Unassembled WGS sequence"/>
</dbReference>
<name>A0A1R4EFD8_9GAMM</name>
<organism evidence="2 3">
    <name type="scientific">Psychrobacter pasteurii</name>
    <dbReference type="NCBI Taxonomy" id="1945520"/>
    <lineage>
        <taxon>Bacteria</taxon>
        <taxon>Pseudomonadati</taxon>
        <taxon>Pseudomonadota</taxon>
        <taxon>Gammaproteobacteria</taxon>
        <taxon>Moraxellales</taxon>
        <taxon>Moraxellaceae</taxon>
        <taxon>Psychrobacter</taxon>
    </lineage>
</organism>
<protein>
    <recommendedName>
        <fullName evidence="4">Lipoprotein</fullName>
    </recommendedName>
</protein>
<sequence length="190" mass="21364">MKIRYLLLTAAAALSGLTGCATLSKEECLTGNWQAIGFADGAAGRTPDYLNSHNKACSKVGVAADYRAWEQGRKEGLKQYCTETNAYQIGRRGTQISPVCPANVTANLERINADGRQYYSLNKQLRIEQDRLKTYQEDYDKLRSGDNLNFSSEKEARSYLVELPAKASKVNQRIKNLEYSIEQLQKKYGY</sequence>
<dbReference type="EMBL" id="FUGD01000072">
    <property type="protein sequence ID" value="SJM37109.1"/>
    <property type="molecule type" value="Genomic_DNA"/>
</dbReference>
<feature type="signal peptide" evidence="1">
    <location>
        <begin position="1"/>
        <end position="21"/>
    </location>
</feature>
<evidence type="ECO:0000256" key="1">
    <source>
        <dbReference type="SAM" id="SignalP"/>
    </source>
</evidence>
<dbReference type="PROSITE" id="PS51257">
    <property type="entry name" value="PROKAR_LIPOPROTEIN"/>
    <property type="match status" value="1"/>
</dbReference>
<dbReference type="InterPro" id="IPR021242">
    <property type="entry name" value="DUF2799"/>
</dbReference>
<keyword evidence="3" id="KW-1185">Reference proteome</keyword>
<gene>
    <name evidence="2" type="ORF">A1019T_01080</name>
</gene>
<evidence type="ECO:0000313" key="3">
    <source>
        <dbReference type="Proteomes" id="UP000188169"/>
    </source>
</evidence>
<evidence type="ECO:0000313" key="2">
    <source>
        <dbReference type="EMBL" id="SJM37109.1"/>
    </source>
</evidence>
<feature type="chain" id="PRO_5012435898" description="Lipoprotein" evidence="1">
    <location>
        <begin position="22"/>
        <end position="190"/>
    </location>
</feature>
<accession>A0A1R4EFD8</accession>
<dbReference type="AlphaFoldDB" id="A0A1R4EFD8"/>
<evidence type="ECO:0008006" key="4">
    <source>
        <dbReference type="Google" id="ProtNLM"/>
    </source>
</evidence>
<dbReference type="Pfam" id="PF10973">
    <property type="entry name" value="DUF2799"/>
    <property type="match status" value="1"/>
</dbReference>
<dbReference type="RefSeq" id="WP_244152395.1">
    <property type="nucleotide sequence ID" value="NZ_FUGD01000072.1"/>
</dbReference>
<reference evidence="3" key="1">
    <citation type="submission" date="2017-02" db="EMBL/GenBank/DDBJ databases">
        <authorList>
            <person name="Mornico D."/>
        </authorList>
    </citation>
    <scope>NUCLEOTIDE SEQUENCE [LARGE SCALE GENOMIC DNA]</scope>
</reference>
<proteinExistence type="predicted"/>
<keyword evidence="1" id="KW-0732">Signal</keyword>